<dbReference type="RefSeq" id="YP_009206891.1">
    <property type="nucleotide sequence ID" value="NC_028890.1"/>
</dbReference>
<keyword evidence="1" id="KW-1188">Viral release from host cell</keyword>
<dbReference type="Proteomes" id="UP000204602">
    <property type="component" value="Segment"/>
</dbReference>
<proteinExistence type="predicted"/>
<evidence type="ECO:0000256" key="5">
    <source>
        <dbReference type="ARBA" id="ARBA00023045"/>
    </source>
</evidence>
<dbReference type="GO" id="GO:0046797">
    <property type="term" value="P:viral procapsid maturation"/>
    <property type="evidence" value="ECO:0007669"/>
    <property type="project" value="UniProtKB-KW"/>
</dbReference>
<evidence type="ECO:0000259" key="6">
    <source>
        <dbReference type="Pfam" id="PF04586"/>
    </source>
</evidence>
<evidence type="ECO:0000256" key="4">
    <source>
        <dbReference type="ARBA" id="ARBA00022950"/>
    </source>
</evidence>
<dbReference type="OrthoDB" id="6085at10239"/>
<dbReference type="EMBL" id="KT224359">
    <property type="protein sequence ID" value="ALA13172.1"/>
    <property type="molecule type" value="Genomic_DNA"/>
</dbReference>
<evidence type="ECO:0000313" key="7">
    <source>
        <dbReference type="EMBL" id="ALA13172.1"/>
    </source>
</evidence>
<protein>
    <submittedName>
        <fullName evidence="7">Prohead protease</fullName>
    </submittedName>
</protein>
<sequence length="265" mass="29654">MNTINPLTNKINLFVPIDLEESISKSNEDPSGKSWCLKGYATTPDLDLQDDIVDPKGIDISHLVTHGYLNYEHYQGEEYKIGVPTEGTHVDDVGLFVEGKLYKNNPYAKSIWNLATNIQKSGIDRKIGFSIEGFARARDKSDPRIIKSTYVTNVAVTTNPANPNAVWDAFMKSFQVGYAMTPEDSTGVAAISPDSLARSLYNLSWALKETDEEQFKNVWDEVGGYLDAMGRYTDDSAILFLQISKGYSRDQAKEILAQMERMSEQ</sequence>
<accession>A0A0K2D0H8</accession>
<dbReference type="KEGG" id="vg:26633401"/>
<dbReference type="Pfam" id="PF04586">
    <property type="entry name" value="Peptidase_S78"/>
    <property type="match status" value="1"/>
</dbReference>
<keyword evidence="4" id="KW-0118">Viral capsid assembly</keyword>
<keyword evidence="3" id="KW-0378">Hydrolase</keyword>
<evidence type="ECO:0000256" key="1">
    <source>
        <dbReference type="ARBA" id="ARBA00022612"/>
    </source>
</evidence>
<evidence type="ECO:0000313" key="8">
    <source>
        <dbReference type="Proteomes" id="UP000204602"/>
    </source>
</evidence>
<name>A0A0K2D0H8_9CAUD</name>
<organism evidence="7 8">
    <name type="scientific">Bacillus phage TsarBomba</name>
    <dbReference type="NCBI Taxonomy" id="1690456"/>
    <lineage>
        <taxon>Viruses</taxon>
        <taxon>Duplodnaviria</taxon>
        <taxon>Heunggongvirae</taxon>
        <taxon>Uroviricota</taxon>
        <taxon>Caudoviricetes</taxon>
        <taxon>Herelleviridae</taxon>
        <taxon>Bastillevirinae</taxon>
        <taxon>Tsarbombavirus</taxon>
        <taxon>Tsarbombavirus tsarbomba</taxon>
    </lineage>
</organism>
<dbReference type="GO" id="GO:0008233">
    <property type="term" value="F:peptidase activity"/>
    <property type="evidence" value="ECO:0007669"/>
    <property type="project" value="UniProtKB-KW"/>
</dbReference>
<dbReference type="GO" id="GO:0006508">
    <property type="term" value="P:proteolysis"/>
    <property type="evidence" value="ECO:0007669"/>
    <property type="project" value="UniProtKB-KW"/>
</dbReference>
<keyword evidence="8" id="KW-1185">Reference proteome</keyword>
<dbReference type="InterPro" id="IPR054613">
    <property type="entry name" value="Peptidase_S78_dom"/>
</dbReference>
<gene>
    <name evidence="7" type="ORF">TSARBOMBA_76</name>
</gene>
<dbReference type="GeneID" id="26633401"/>
<evidence type="ECO:0000256" key="3">
    <source>
        <dbReference type="ARBA" id="ARBA00022801"/>
    </source>
</evidence>
<keyword evidence="5" id="KW-1273">Viral capsid maturation</keyword>
<reference evidence="7 8" key="1">
    <citation type="journal article" date="2015" name="Genome Announc.">
        <title>Complete Genome Sequence of Bacillus cereus Group Phage TsarBomba.</title>
        <authorList>
            <person name="Erill I."/>
            <person name="Caruso S.M."/>
        </authorList>
    </citation>
    <scope>NUCLEOTIDE SEQUENCE [LARGE SCALE GENOMIC DNA]</scope>
</reference>
<keyword evidence="2 7" id="KW-0645">Protease</keyword>
<feature type="domain" description="Prohead serine protease" evidence="6">
    <location>
        <begin position="80"/>
        <end position="169"/>
    </location>
</feature>
<evidence type="ECO:0000256" key="2">
    <source>
        <dbReference type="ARBA" id="ARBA00022670"/>
    </source>
</evidence>